<keyword evidence="1" id="KW-0472">Membrane</keyword>
<protein>
    <submittedName>
        <fullName evidence="2">Uncharacterized protein</fullName>
    </submittedName>
</protein>
<feature type="transmembrane region" description="Helical" evidence="1">
    <location>
        <begin position="16"/>
        <end position="41"/>
    </location>
</feature>
<dbReference type="EMBL" id="CAXLJM020000007">
    <property type="protein sequence ID" value="CAL8074871.1"/>
    <property type="molecule type" value="Genomic_DNA"/>
</dbReference>
<feature type="transmembrane region" description="Helical" evidence="1">
    <location>
        <begin position="94"/>
        <end position="115"/>
    </location>
</feature>
<reference evidence="2 3" key="1">
    <citation type="submission" date="2024-08" db="EMBL/GenBank/DDBJ databases">
        <authorList>
            <person name="Cucini C."/>
            <person name="Frati F."/>
        </authorList>
    </citation>
    <scope>NUCLEOTIDE SEQUENCE [LARGE SCALE GENOMIC DNA]</scope>
</reference>
<feature type="transmembrane region" description="Helical" evidence="1">
    <location>
        <begin position="47"/>
        <end position="73"/>
    </location>
</feature>
<feature type="transmembrane region" description="Helical" evidence="1">
    <location>
        <begin position="121"/>
        <end position="138"/>
    </location>
</feature>
<gene>
    <name evidence="2" type="ORF">ODALV1_LOCUS3021</name>
</gene>
<keyword evidence="1" id="KW-1133">Transmembrane helix</keyword>
<keyword evidence="3" id="KW-1185">Reference proteome</keyword>
<keyword evidence="1" id="KW-0812">Transmembrane</keyword>
<comment type="caution">
    <text evidence="2">The sequence shown here is derived from an EMBL/GenBank/DDBJ whole genome shotgun (WGS) entry which is preliminary data.</text>
</comment>
<proteinExistence type="predicted"/>
<sequence>MESDYDDILGSCRREAFIIGILDMILAFCLIVTNGLISWFYNYAPSIALWIALYVLHTCQFATALCLVSAATSMDKDDLNCVSRTIQKCKAWRYFSRFLLDWLFPMECFFLVMQIGGNGSQYLWICCGLVNALFRFVAEKSILQYMITLQRHFIIPSEVSQTELNTFSIQTCSNEPSQRPIDNGRNHVKYVQHSNELNEP</sequence>
<name>A0ABP1PRS3_9HEXA</name>
<evidence type="ECO:0000256" key="1">
    <source>
        <dbReference type="SAM" id="Phobius"/>
    </source>
</evidence>
<organism evidence="2 3">
    <name type="scientific">Orchesella dallaii</name>
    <dbReference type="NCBI Taxonomy" id="48710"/>
    <lineage>
        <taxon>Eukaryota</taxon>
        <taxon>Metazoa</taxon>
        <taxon>Ecdysozoa</taxon>
        <taxon>Arthropoda</taxon>
        <taxon>Hexapoda</taxon>
        <taxon>Collembola</taxon>
        <taxon>Entomobryomorpha</taxon>
        <taxon>Entomobryoidea</taxon>
        <taxon>Orchesellidae</taxon>
        <taxon>Orchesellinae</taxon>
        <taxon>Orchesella</taxon>
    </lineage>
</organism>
<accession>A0ABP1PRS3</accession>
<evidence type="ECO:0000313" key="2">
    <source>
        <dbReference type="EMBL" id="CAL8074871.1"/>
    </source>
</evidence>
<evidence type="ECO:0000313" key="3">
    <source>
        <dbReference type="Proteomes" id="UP001642540"/>
    </source>
</evidence>
<dbReference type="Proteomes" id="UP001642540">
    <property type="component" value="Unassembled WGS sequence"/>
</dbReference>